<keyword evidence="8" id="KW-1185">Reference proteome</keyword>
<feature type="compositionally biased region" description="Acidic residues" evidence="6">
    <location>
        <begin position="128"/>
        <end position="159"/>
    </location>
</feature>
<evidence type="ECO:0000256" key="5">
    <source>
        <dbReference type="ARBA" id="ARBA00023242"/>
    </source>
</evidence>
<comment type="subcellular location">
    <subcellularLocation>
        <location evidence="1">Nucleus</location>
        <location evidence="1">Nucleolus</location>
    </subcellularLocation>
</comment>
<feature type="compositionally biased region" description="Basic and acidic residues" evidence="6">
    <location>
        <begin position="349"/>
        <end position="378"/>
    </location>
</feature>
<dbReference type="GO" id="GO:0034399">
    <property type="term" value="C:nuclear periphery"/>
    <property type="evidence" value="ECO:0007669"/>
    <property type="project" value="TreeGrafter"/>
</dbReference>
<feature type="region of interest" description="Disordered" evidence="6">
    <location>
        <begin position="1"/>
        <end position="176"/>
    </location>
</feature>
<evidence type="ECO:0000313" key="8">
    <source>
        <dbReference type="Proteomes" id="UP000504636"/>
    </source>
</evidence>
<feature type="compositionally biased region" description="Polar residues" evidence="6">
    <location>
        <begin position="391"/>
        <end position="401"/>
    </location>
</feature>
<comment type="similarity">
    <text evidence="2">Belongs to the EBP2 family.</text>
</comment>
<evidence type="ECO:0000256" key="4">
    <source>
        <dbReference type="ARBA" id="ARBA00023054"/>
    </source>
</evidence>
<reference evidence="9" key="2">
    <citation type="submission" date="2020-04" db="EMBL/GenBank/DDBJ databases">
        <authorList>
            <consortium name="NCBI Genome Project"/>
        </authorList>
    </citation>
    <scope>NUCLEOTIDE SEQUENCE</scope>
    <source>
        <strain evidence="9">CBS 304.34</strain>
    </source>
</reference>
<dbReference type="GO" id="GO:0006364">
    <property type="term" value="P:rRNA processing"/>
    <property type="evidence" value="ECO:0007669"/>
    <property type="project" value="TreeGrafter"/>
</dbReference>
<dbReference type="InterPro" id="IPR008610">
    <property type="entry name" value="Ebp2"/>
</dbReference>
<feature type="compositionally biased region" description="Basic and acidic residues" evidence="6">
    <location>
        <begin position="404"/>
        <end position="413"/>
    </location>
</feature>
<dbReference type="EMBL" id="MU003707">
    <property type="protein sequence ID" value="KAF2806496.1"/>
    <property type="molecule type" value="Genomic_DNA"/>
</dbReference>
<feature type="region of interest" description="Disordered" evidence="6">
    <location>
        <begin position="281"/>
        <end position="303"/>
    </location>
</feature>
<evidence type="ECO:0000256" key="3">
    <source>
        <dbReference type="ARBA" id="ARBA00022517"/>
    </source>
</evidence>
<dbReference type="Pfam" id="PF05890">
    <property type="entry name" value="Ebp2"/>
    <property type="match status" value="1"/>
</dbReference>
<keyword evidence="3" id="KW-0690">Ribosome biogenesis</keyword>
<keyword evidence="4" id="KW-0175">Coiled coil</keyword>
<dbReference type="GO" id="GO:0042273">
    <property type="term" value="P:ribosomal large subunit biogenesis"/>
    <property type="evidence" value="ECO:0007669"/>
    <property type="project" value="TreeGrafter"/>
</dbReference>
<evidence type="ECO:0000313" key="9">
    <source>
        <dbReference type="RefSeq" id="XP_033573460.1"/>
    </source>
</evidence>
<feature type="compositionally biased region" description="Basic residues" evidence="6">
    <location>
        <begin position="70"/>
        <end position="85"/>
    </location>
</feature>
<evidence type="ECO:0000256" key="2">
    <source>
        <dbReference type="ARBA" id="ARBA00007336"/>
    </source>
</evidence>
<dbReference type="GeneID" id="54464693"/>
<dbReference type="PANTHER" id="PTHR13028">
    <property type="entry name" value="RRNA PROCESSING PROTEIN EBNA1-BINDING PROTEIN-RELATED"/>
    <property type="match status" value="1"/>
</dbReference>
<dbReference type="Proteomes" id="UP000504636">
    <property type="component" value="Unplaced"/>
</dbReference>
<dbReference type="PANTHER" id="PTHR13028:SF0">
    <property type="entry name" value="RRNA-PROCESSING PROTEIN EBP2-RELATED"/>
    <property type="match status" value="1"/>
</dbReference>
<protein>
    <submittedName>
        <fullName evidence="7 9">Ebp2-domain-containing protein</fullName>
    </submittedName>
</protein>
<feature type="compositionally biased region" description="Basic and acidic residues" evidence="6">
    <location>
        <begin position="286"/>
        <end position="298"/>
    </location>
</feature>
<organism evidence="7">
    <name type="scientific">Mytilinidion resinicola</name>
    <dbReference type="NCBI Taxonomy" id="574789"/>
    <lineage>
        <taxon>Eukaryota</taxon>
        <taxon>Fungi</taxon>
        <taxon>Dikarya</taxon>
        <taxon>Ascomycota</taxon>
        <taxon>Pezizomycotina</taxon>
        <taxon>Dothideomycetes</taxon>
        <taxon>Pleosporomycetidae</taxon>
        <taxon>Mytilinidiales</taxon>
        <taxon>Mytilinidiaceae</taxon>
        <taxon>Mytilinidion</taxon>
    </lineage>
</organism>
<sequence>MAKSKLLGALDRYKGRDLKLEKQRKQEKEARKRKLAREGPKGDGEDEDDGGVLLGTNGEADIQSELNGKAVKKSSLKKSSLKKSKTNGAAKPTDDEEHWETEEDEEEGSDDEDDMPVRGVFDTSRLDDIDDTSESESEADEEDPEEGDEAEEDEEDDIALSDIESLASEDRGDIIPHQRLTINNTTALTAALHRIQLPLSKMEFSEHQSVTTSEPVEITDVEDDLNRELAFYKQSLSAVTEARKLLKKEGAAFSRPVDYFAEMVKSDEHMGKIKQKLIDSAASKKASADARRQRDLKKFGKQVQIAKLQERDKAKRETLDKISLLKRKRQGQDLTKTNEEDLFDVTLDDAAKPSRSERKDSKDGRPNPKRQKKDEKHGFGGKKRFAKSNDAKSSADMSGFSNKRMREDKDKISKTGASKRLGKNRRAKRN</sequence>
<name>A0A6A6YCE2_9PEZI</name>
<feature type="compositionally biased region" description="Acidic residues" evidence="6">
    <location>
        <begin position="94"/>
        <end position="114"/>
    </location>
</feature>
<evidence type="ECO:0000256" key="1">
    <source>
        <dbReference type="ARBA" id="ARBA00004604"/>
    </source>
</evidence>
<keyword evidence="5" id="KW-0539">Nucleus</keyword>
<proteinExistence type="inferred from homology"/>
<dbReference type="RefSeq" id="XP_033573460.1">
    <property type="nucleotide sequence ID" value="XM_033723800.1"/>
</dbReference>
<dbReference type="GO" id="GO:0005730">
    <property type="term" value="C:nucleolus"/>
    <property type="evidence" value="ECO:0007669"/>
    <property type="project" value="UniProtKB-SubCell"/>
</dbReference>
<reference evidence="9" key="3">
    <citation type="submission" date="2025-04" db="UniProtKB">
        <authorList>
            <consortium name="RefSeq"/>
        </authorList>
    </citation>
    <scope>IDENTIFICATION</scope>
    <source>
        <strain evidence="9">CBS 304.34</strain>
    </source>
</reference>
<evidence type="ECO:0000256" key="6">
    <source>
        <dbReference type="SAM" id="MobiDB-lite"/>
    </source>
</evidence>
<gene>
    <name evidence="7 9" type="ORF">BDZ99DRAFT_501317</name>
</gene>
<feature type="compositionally biased region" description="Basic and acidic residues" evidence="6">
    <location>
        <begin position="11"/>
        <end position="43"/>
    </location>
</feature>
<reference evidence="7 9" key="1">
    <citation type="journal article" date="2020" name="Stud. Mycol.">
        <title>101 Dothideomycetes genomes: a test case for predicting lifestyles and emergence of pathogens.</title>
        <authorList>
            <person name="Haridas S."/>
            <person name="Albert R."/>
            <person name="Binder M."/>
            <person name="Bloem J."/>
            <person name="Labutti K."/>
            <person name="Salamov A."/>
            <person name="Andreopoulos B."/>
            <person name="Baker S."/>
            <person name="Barry K."/>
            <person name="Bills G."/>
            <person name="Bluhm B."/>
            <person name="Cannon C."/>
            <person name="Castanera R."/>
            <person name="Culley D."/>
            <person name="Daum C."/>
            <person name="Ezra D."/>
            <person name="Gonzalez J."/>
            <person name="Henrissat B."/>
            <person name="Kuo A."/>
            <person name="Liang C."/>
            <person name="Lipzen A."/>
            <person name="Lutzoni F."/>
            <person name="Magnuson J."/>
            <person name="Mondo S."/>
            <person name="Nolan M."/>
            <person name="Ohm R."/>
            <person name="Pangilinan J."/>
            <person name="Park H.-J."/>
            <person name="Ramirez L."/>
            <person name="Alfaro M."/>
            <person name="Sun H."/>
            <person name="Tritt A."/>
            <person name="Yoshinaga Y."/>
            <person name="Zwiers L.-H."/>
            <person name="Turgeon B."/>
            <person name="Goodwin S."/>
            <person name="Spatafora J."/>
            <person name="Crous P."/>
            <person name="Grigoriev I."/>
        </authorList>
    </citation>
    <scope>NUCLEOTIDE SEQUENCE</scope>
    <source>
        <strain evidence="7 9">CBS 304.34</strain>
    </source>
</reference>
<dbReference type="GO" id="GO:0030687">
    <property type="term" value="C:preribosome, large subunit precursor"/>
    <property type="evidence" value="ECO:0007669"/>
    <property type="project" value="TreeGrafter"/>
</dbReference>
<feature type="compositionally biased region" description="Basic residues" evidence="6">
    <location>
        <begin position="420"/>
        <end position="430"/>
    </location>
</feature>
<dbReference type="OrthoDB" id="443772at2759"/>
<accession>A0A6A6YCE2</accession>
<feature type="region of interest" description="Disordered" evidence="6">
    <location>
        <begin position="325"/>
        <end position="430"/>
    </location>
</feature>
<evidence type="ECO:0000313" key="7">
    <source>
        <dbReference type="EMBL" id="KAF2806496.1"/>
    </source>
</evidence>
<dbReference type="AlphaFoldDB" id="A0A6A6YCE2"/>